<feature type="transmembrane region" description="Helical" evidence="2">
    <location>
        <begin position="56"/>
        <end position="75"/>
    </location>
</feature>
<keyword evidence="4" id="KW-1185">Reference proteome</keyword>
<evidence type="ECO:0000313" key="4">
    <source>
        <dbReference type="Proteomes" id="UP000245283"/>
    </source>
</evidence>
<dbReference type="AlphaFoldDB" id="A0A2V1K846"/>
<gene>
    <name evidence="3" type="ORF">DD236_04470</name>
</gene>
<accession>A0A2V1K846</accession>
<proteinExistence type="predicted"/>
<comment type="caution">
    <text evidence="3">The sequence shown here is derived from an EMBL/GenBank/DDBJ whole genome shotgun (WGS) entry which is preliminary data.</text>
</comment>
<dbReference type="Proteomes" id="UP000245283">
    <property type="component" value="Unassembled WGS sequence"/>
</dbReference>
<keyword evidence="2" id="KW-0812">Transmembrane</keyword>
<sequence>MPKSDLSGASSPQKGEEYIEVWNDLVSPRDLTWSLVSCGGCVAIALGLATLLSSSLFMWGLGGAVLGFIISAVVFKPKRVVEIVEAEDLAAGPAAPAIQSDQEFAGSGTQGEAR</sequence>
<feature type="transmembrane region" description="Helical" evidence="2">
    <location>
        <begin position="31"/>
        <end position="50"/>
    </location>
</feature>
<name>A0A2V1K846_9ACTO</name>
<keyword evidence="2" id="KW-0472">Membrane</keyword>
<evidence type="ECO:0000313" key="3">
    <source>
        <dbReference type="EMBL" id="PWF27636.1"/>
    </source>
</evidence>
<keyword evidence="2" id="KW-1133">Transmembrane helix</keyword>
<dbReference type="OrthoDB" id="4415790at2"/>
<organism evidence="3 4">
    <name type="scientific">Ancrocorticia populi</name>
    <dbReference type="NCBI Taxonomy" id="2175228"/>
    <lineage>
        <taxon>Bacteria</taxon>
        <taxon>Bacillati</taxon>
        <taxon>Actinomycetota</taxon>
        <taxon>Actinomycetes</taxon>
        <taxon>Actinomycetales</taxon>
        <taxon>Actinomycetaceae</taxon>
        <taxon>Ancrocorticia</taxon>
    </lineage>
</organism>
<evidence type="ECO:0000256" key="1">
    <source>
        <dbReference type="SAM" id="MobiDB-lite"/>
    </source>
</evidence>
<evidence type="ECO:0000256" key="2">
    <source>
        <dbReference type="SAM" id="Phobius"/>
    </source>
</evidence>
<dbReference type="EMBL" id="QETB01000001">
    <property type="protein sequence ID" value="PWF27636.1"/>
    <property type="molecule type" value="Genomic_DNA"/>
</dbReference>
<feature type="region of interest" description="Disordered" evidence="1">
    <location>
        <begin position="92"/>
        <end position="114"/>
    </location>
</feature>
<reference evidence="4" key="1">
    <citation type="submission" date="2018-05" db="EMBL/GenBank/DDBJ databases">
        <authorList>
            <person name="Li Y."/>
        </authorList>
    </citation>
    <scope>NUCLEOTIDE SEQUENCE [LARGE SCALE GENOMIC DNA]</scope>
    <source>
        <strain evidence="4">sk1b4</strain>
    </source>
</reference>
<protein>
    <submittedName>
        <fullName evidence="3">Uncharacterized protein</fullName>
    </submittedName>
</protein>
<dbReference type="RefSeq" id="WP_109093131.1">
    <property type="nucleotide sequence ID" value="NZ_QETB01000001.1"/>
</dbReference>